<organism evidence="2">
    <name type="scientific">marine metagenome</name>
    <dbReference type="NCBI Taxonomy" id="408172"/>
    <lineage>
        <taxon>unclassified sequences</taxon>
        <taxon>metagenomes</taxon>
        <taxon>ecological metagenomes</taxon>
    </lineage>
</organism>
<gene>
    <name evidence="2" type="ORF">METZ01_LOCUS403604</name>
</gene>
<feature type="transmembrane region" description="Helical" evidence="1">
    <location>
        <begin position="12"/>
        <end position="35"/>
    </location>
</feature>
<dbReference type="EMBL" id="UINC01155096">
    <property type="protein sequence ID" value="SVD50750.1"/>
    <property type="molecule type" value="Genomic_DNA"/>
</dbReference>
<keyword evidence="1" id="KW-0812">Transmembrane</keyword>
<evidence type="ECO:0000313" key="2">
    <source>
        <dbReference type="EMBL" id="SVD50750.1"/>
    </source>
</evidence>
<reference evidence="2" key="1">
    <citation type="submission" date="2018-05" db="EMBL/GenBank/DDBJ databases">
        <authorList>
            <person name="Lanie J.A."/>
            <person name="Ng W.-L."/>
            <person name="Kazmierczak K.M."/>
            <person name="Andrzejewski T.M."/>
            <person name="Davidsen T.M."/>
            <person name="Wayne K.J."/>
            <person name="Tettelin H."/>
            <person name="Glass J.I."/>
            <person name="Rusch D."/>
            <person name="Podicherti R."/>
            <person name="Tsui H.-C.T."/>
            <person name="Winkler M.E."/>
        </authorList>
    </citation>
    <scope>NUCLEOTIDE SEQUENCE</scope>
</reference>
<keyword evidence="1" id="KW-0472">Membrane</keyword>
<accession>A0A382VWJ1</accession>
<keyword evidence="1" id="KW-1133">Transmembrane helix</keyword>
<proteinExistence type="predicted"/>
<evidence type="ECO:0000256" key="1">
    <source>
        <dbReference type="SAM" id="Phobius"/>
    </source>
</evidence>
<name>A0A382VWJ1_9ZZZZ</name>
<feature type="non-terminal residue" evidence="2">
    <location>
        <position position="66"/>
    </location>
</feature>
<sequence length="66" mass="7359">METLNNNQLIKLVAVSIAALLATCICFYLMFFLIANEMSLSTEPETISYVVPSLKEHEPVVPVTTR</sequence>
<dbReference type="AlphaFoldDB" id="A0A382VWJ1"/>
<protein>
    <submittedName>
        <fullName evidence="2">Uncharacterized protein</fullName>
    </submittedName>
</protein>